<accession>A0AAD2JVU4</accession>
<sequence length="359" mass="39607">MLRAPSRCARILQPTLRTTHSLHTRAMPVTVMARPAEVDTSLLKNLKYIDIGVNLTDPVFRGKYHGKKKHEDDLEHMLERARKAGVKSMIITGTSLRESREALKLAKELGNSPNFIHVSNLLIFFKGGPDAYLQALDELIAGNLKGKGRVVALGECGLDYDRLHFASQEVQQKHFRSQLSLAKKHQLPLFLHSRAAHGDFVRILREEGFGDASGKFGVVHSFTGSLAEAAELMTMGFHLSINGCSLKTEENLKAAATIRSDRILLETDAPWCSMTGGHASKEQLSSLPQAMRDLYLAPSVKPESFVAGKAVKGRNEPCATGAVAWAMHKLLNVPLEKVAEKAFKNTLDLFGLEEDELDF</sequence>
<dbReference type="Gene3D" id="3.20.20.140">
    <property type="entry name" value="Metal-dependent hydrolases"/>
    <property type="match status" value="1"/>
</dbReference>
<name>A0AAD2JVU4_9AGAR</name>
<proteinExistence type="inferred from homology"/>
<dbReference type="GO" id="GO:0046872">
    <property type="term" value="F:metal ion binding"/>
    <property type="evidence" value="ECO:0007669"/>
    <property type="project" value="UniProtKB-KW"/>
</dbReference>
<reference evidence="5" key="1">
    <citation type="submission" date="2023-11" db="EMBL/GenBank/DDBJ databases">
        <authorList>
            <person name="De Vega J J."/>
            <person name="De Vega J J."/>
        </authorList>
    </citation>
    <scope>NUCLEOTIDE SEQUENCE</scope>
</reference>
<dbReference type="InterPro" id="IPR032466">
    <property type="entry name" value="Metal_Hydrolase"/>
</dbReference>
<dbReference type="SUPFAM" id="SSF51556">
    <property type="entry name" value="Metallo-dependent hydrolases"/>
    <property type="match status" value="1"/>
</dbReference>
<dbReference type="Proteomes" id="UP001295794">
    <property type="component" value="Unassembled WGS sequence"/>
</dbReference>
<keyword evidence="3" id="KW-0479">Metal-binding</keyword>
<keyword evidence="2" id="KW-0540">Nuclease</keyword>
<dbReference type="EMBL" id="CAVNYO010000062">
    <property type="protein sequence ID" value="CAK5264595.1"/>
    <property type="molecule type" value="Genomic_DNA"/>
</dbReference>
<dbReference type="InterPro" id="IPR050891">
    <property type="entry name" value="TatD-type_Hydrolase"/>
</dbReference>
<evidence type="ECO:0008006" key="7">
    <source>
        <dbReference type="Google" id="ProtNLM"/>
    </source>
</evidence>
<dbReference type="AlphaFoldDB" id="A0AAD2JVU4"/>
<gene>
    <name evidence="5" type="ORF">MYCIT1_LOCUS4887</name>
</gene>
<comment type="caution">
    <text evidence="5">The sequence shown here is derived from an EMBL/GenBank/DDBJ whole genome shotgun (WGS) entry which is preliminary data.</text>
</comment>
<evidence type="ECO:0000256" key="2">
    <source>
        <dbReference type="ARBA" id="ARBA00022722"/>
    </source>
</evidence>
<comment type="similarity">
    <text evidence="1">Belongs to the metallo-dependent hydrolases superfamily. TatD-type hydrolase family.</text>
</comment>
<dbReference type="CDD" id="cd01310">
    <property type="entry name" value="TatD_DNAse"/>
    <property type="match status" value="1"/>
</dbReference>
<keyword evidence="4" id="KW-0378">Hydrolase</keyword>
<evidence type="ECO:0000313" key="5">
    <source>
        <dbReference type="EMBL" id="CAK5264595.1"/>
    </source>
</evidence>
<evidence type="ECO:0000256" key="3">
    <source>
        <dbReference type="ARBA" id="ARBA00022723"/>
    </source>
</evidence>
<dbReference type="GO" id="GO:0008296">
    <property type="term" value="F:3'-5'-DNA exonuclease activity"/>
    <property type="evidence" value="ECO:0007669"/>
    <property type="project" value="TreeGrafter"/>
</dbReference>
<dbReference type="InterPro" id="IPR001130">
    <property type="entry name" value="TatD-like"/>
</dbReference>
<organism evidence="5 6">
    <name type="scientific">Mycena citricolor</name>
    <dbReference type="NCBI Taxonomy" id="2018698"/>
    <lineage>
        <taxon>Eukaryota</taxon>
        <taxon>Fungi</taxon>
        <taxon>Dikarya</taxon>
        <taxon>Basidiomycota</taxon>
        <taxon>Agaricomycotina</taxon>
        <taxon>Agaricomycetes</taxon>
        <taxon>Agaricomycetidae</taxon>
        <taxon>Agaricales</taxon>
        <taxon>Marasmiineae</taxon>
        <taxon>Mycenaceae</taxon>
        <taxon>Mycena</taxon>
    </lineage>
</organism>
<evidence type="ECO:0000256" key="4">
    <source>
        <dbReference type="ARBA" id="ARBA00022801"/>
    </source>
</evidence>
<dbReference type="PANTHER" id="PTHR10060">
    <property type="entry name" value="TATD FAMILY DEOXYRIBONUCLEASE"/>
    <property type="match status" value="1"/>
</dbReference>
<keyword evidence="6" id="KW-1185">Reference proteome</keyword>
<dbReference type="GO" id="GO:0005829">
    <property type="term" value="C:cytosol"/>
    <property type="evidence" value="ECO:0007669"/>
    <property type="project" value="TreeGrafter"/>
</dbReference>
<dbReference type="PANTHER" id="PTHR10060:SF15">
    <property type="entry name" value="DEOXYRIBONUCLEASE TATDN1"/>
    <property type="match status" value="1"/>
</dbReference>
<protein>
    <recommendedName>
        <fullName evidence="7">Mg-dependent DNase</fullName>
    </recommendedName>
</protein>
<dbReference type="Pfam" id="PF01026">
    <property type="entry name" value="TatD_DNase"/>
    <property type="match status" value="1"/>
</dbReference>
<evidence type="ECO:0000313" key="6">
    <source>
        <dbReference type="Proteomes" id="UP001295794"/>
    </source>
</evidence>
<evidence type="ECO:0000256" key="1">
    <source>
        <dbReference type="ARBA" id="ARBA00009275"/>
    </source>
</evidence>